<evidence type="ECO:0000313" key="2">
    <source>
        <dbReference type="Proteomes" id="UP000178647"/>
    </source>
</evidence>
<evidence type="ECO:0000313" key="1">
    <source>
        <dbReference type="EMBL" id="OGZ23878.1"/>
    </source>
</evidence>
<dbReference type="STRING" id="1801672.A2896_02930"/>
<gene>
    <name evidence="1" type="ORF">A2896_02930</name>
</gene>
<protein>
    <submittedName>
        <fullName evidence="1">Uncharacterized protein</fullName>
    </submittedName>
</protein>
<organism evidence="1 2">
    <name type="scientific">Candidatus Nealsonbacteria bacterium RIFCSPLOWO2_01_FULL_43_32</name>
    <dbReference type="NCBI Taxonomy" id="1801672"/>
    <lineage>
        <taxon>Bacteria</taxon>
        <taxon>Candidatus Nealsoniibacteriota</taxon>
    </lineage>
</organism>
<dbReference type="Proteomes" id="UP000178647">
    <property type="component" value="Unassembled WGS sequence"/>
</dbReference>
<dbReference type="Gene3D" id="3.30.590.20">
    <property type="match status" value="1"/>
</dbReference>
<proteinExistence type="predicted"/>
<dbReference type="GO" id="GO:0003824">
    <property type="term" value="F:catalytic activity"/>
    <property type="evidence" value="ECO:0007669"/>
    <property type="project" value="InterPro"/>
</dbReference>
<comment type="caution">
    <text evidence="1">The sequence shown here is derived from an EMBL/GenBank/DDBJ whole genome shotgun (WGS) entry which is preliminary data.</text>
</comment>
<reference evidence="1 2" key="1">
    <citation type="journal article" date="2016" name="Nat. Commun.">
        <title>Thousands of microbial genomes shed light on interconnected biogeochemical processes in an aquifer system.</title>
        <authorList>
            <person name="Anantharaman K."/>
            <person name="Brown C.T."/>
            <person name="Hug L.A."/>
            <person name="Sharon I."/>
            <person name="Castelle C.J."/>
            <person name="Probst A.J."/>
            <person name="Thomas B.C."/>
            <person name="Singh A."/>
            <person name="Wilkins M.J."/>
            <person name="Karaoz U."/>
            <person name="Brodie E.L."/>
            <person name="Williams K.H."/>
            <person name="Hubbard S.S."/>
            <person name="Banfield J.F."/>
        </authorList>
    </citation>
    <scope>NUCLEOTIDE SEQUENCE [LARGE SCALE GENOMIC DNA]</scope>
</reference>
<accession>A0A1G2EFB1</accession>
<sequence>METTVGIERERFIVRLSDGMIVPAIKDLLPTVQVVAQKRGMLPELFGYELFAGQIEDRTPPCRSLEDLKNALIINDQILGEASFRDGLSFNFTEFAEESQITELVVNPFDRRHQKIWESISSERRLAASRVAAIHVHVAVVDTNIAIKLLGLCNDNMIEYLSKIGDHSDGKRLLAYRTMSQSKGTPPKFSTGDDLLEYIREHGGERDVWDLVRYKSKTRTVEFRMFGTTEDVNEIIRYAEACLALYRISLK</sequence>
<dbReference type="EMBL" id="MHMH01000022">
    <property type="protein sequence ID" value="OGZ23878.1"/>
    <property type="molecule type" value="Genomic_DNA"/>
</dbReference>
<dbReference type="InterPro" id="IPR014746">
    <property type="entry name" value="Gln_synth/guanido_kin_cat_dom"/>
</dbReference>
<dbReference type="AlphaFoldDB" id="A0A1G2EFB1"/>
<name>A0A1G2EFB1_9BACT</name>
<dbReference type="SUPFAM" id="SSF55931">
    <property type="entry name" value="Glutamine synthetase/guanido kinase"/>
    <property type="match status" value="1"/>
</dbReference>